<accession>A0ABU9W0G6</accession>
<feature type="domain" description="DUF1653" evidence="1">
    <location>
        <begin position="5"/>
        <end position="63"/>
    </location>
</feature>
<protein>
    <submittedName>
        <fullName evidence="2">DUF1653 domain-containing protein</fullName>
    </submittedName>
</protein>
<dbReference type="RefSeq" id="WP_342111662.1">
    <property type="nucleotide sequence ID" value="NZ_JBCAUN010000001.1"/>
</dbReference>
<evidence type="ECO:0000259" key="1">
    <source>
        <dbReference type="Pfam" id="PF07866"/>
    </source>
</evidence>
<name>A0ABU9W0G6_9MICO</name>
<dbReference type="EMBL" id="JBCLVG010000001">
    <property type="protein sequence ID" value="MEN1945498.1"/>
    <property type="molecule type" value="Genomic_DNA"/>
</dbReference>
<dbReference type="Gene3D" id="2.30.30.320">
    <property type="entry name" value="DUF1653-like domain"/>
    <property type="match status" value="1"/>
</dbReference>
<dbReference type="Proteomes" id="UP001425155">
    <property type="component" value="Unassembled WGS sequence"/>
</dbReference>
<organism evidence="2 3">
    <name type="scientific">Leifsonia stereocauli</name>
    <dbReference type="NCBI Taxonomy" id="3134136"/>
    <lineage>
        <taxon>Bacteria</taxon>
        <taxon>Bacillati</taxon>
        <taxon>Actinomycetota</taxon>
        <taxon>Actinomycetes</taxon>
        <taxon>Micrococcales</taxon>
        <taxon>Microbacteriaceae</taxon>
        <taxon>Leifsonia</taxon>
    </lineage>
</organism>
<evidence type="ECO:0000313" key="3">
    <source>
        <dbReference type="Proteomes" id="UP001425155"/>
    </source>
</evidence>
<sequence length="85" mass="9066">MIEPGSYRHFKGGLYTVVGEATDSETERPVVVYRSADGRLWVRPAAMWAEVVEHGGALVTRFTLVEDEATASSGHDGAASGEATV</sequence>
<dbReference type="Pfam" id="PF07866">
    <property type="entry name" value="DUF1653"/>
    <property type="match status" value="1"/>
</dbReference>
<reference evidence="2 3" key="1">
    <citation type="submission" date="2024-03" db="EMBL/GenBank/DDBJ databases">
        <title>YIM 134122 draft genome.</title>
        <authorList>
            <person name="Zuo S."/>
            <person name="Xiong L."/>
        </authorList>
    </citation>
    <scope>NUCLEOTIDE SEQUENCE [LARGE SCALE GENOMIC DNA]</scope>
    <source>
        <strain evidence="2 3">YIM 134122</strain>
    </source>
</reference>
<keyword evidence="3" id="KW-1185">Reference proteome</keyword>
<dbReference type="InterPro" id="IPR023387">
    <property type="entry name" value="DUF1653-like_dom"/>
</dbReference>
<gene>
    <name evidence="2" type="ORF">WJX64_02970</name>
</gene>
<dbReference type="InterPro" id="IPR037135">
    <property type="entry name" value="DUF1653-like_dom_sf"/>
</dbReference>
<evidence type="ECO:0000313" key="2">
    <source>
        <dbReference type="EMBL" id="MEN1945498.1"/>
    </source>
</evidence>
<comment type="caution">
    <text evidence="2">The sequence shown here is derived from an EMBL/GenBank/DDBJ whole genome shotgun (WGS) entry which is preliminary data.</text>
</comment>
<proteinExistence type="predicted"/>